<gene>
    <name evidence="1" type="ORF">DYB36_006814</name>
</gene>
<comment type="caution">
    <text evidence="1">The sequence shown here is derived from an EMBL/GenBank/DDBJ whole genome shotgun (WGS) entry which is preliminary data.</text>
</comment>
<sequence length="175" mass="20364">MAELRTAMDNIHRDVAVRSEKLCEQVCGPMRKKAHVMMAKFALGDFVLLEKVVKFPNKLALNWKGLFRESRVDSDYVMEIQQLVEPFATSVHHASGLKYFNGASPDVSNDLLNYGVFGDEGFYVKDLLANHRITAMRSKLRRIVPLLWWFKHRQTPLTPVMRYHYVDYVKKKSLF</sequence>
<reference evidence="1 2" key="1">
    <citation type="submission" date="2018-08" db="EMBL/GenBank/DDBJ databases">
        <title>Aphanomyces genome sequencing and annotation.</title>
        <authorList>
            <person name="Minardi D."/>
            <person name="Oidtmann B."/>
            <person name="Van Der Giezen M."/>
            <person name="Studholme D.J."/>
        </authorList>
    </citation>
    <scope>NUCLEOTIDE SEQUENCE [LARGE SCALE GENOMIC DNA]</scope>
    <source>
        <strain evidence="1 2">Kv</strain>
    </source>
</reference>
<organism evidence="1 2">
    <name type="scientific">Aphanomyces astaci</name>
    <name type="common">Crayfish plague agent</name>
    <dbReference type="NCBI Taxonomy" id="112090"/>
    <lineage>
        <taxon>Eukaryota</taxon>
        <taxon>Sar</taxon>
        <taxon>Stramenopiles</taxon>
        <taxon>Oomycota</taxon>
        <taxon>Saprolegniomycetes</taxon>
        <taxon>Saprolegniales</taxon>
        <taxon>Verrucalvaceae</taxon>
        <taxon>Aphanomyces</taxon>
    </lineage>
</organism>
<dbReference type="EMBL" id="QUSZ01006381">
    <property type="protein sequence ID" value="RHY05953.1"/>
    <property type="molecule type" value="Genomic_DNA"/>
</dbReference>
<evidence type="ECO:0000313" key="1">
    <source>
        <dbReference type="EMBL" id="RHY05953.1"/>
    </source>
</evidence>
<dbReference type="AlphaFoldDB" id="A0A397ADP2"/>
<proteinExistence type="predicted"/>
<accession>A0A397ADP2</accession>
<name>A0A397ADP2_APHAT</name>
<evidence type="ECO:0000313" key="2">
    <source>
        <dbReference type="Proteomes" id="UP000265427"/>
    </source>
</evidence>
<protein>
    <submittedName>
        <fullName evidence="1">Uncharacterized protein</fullName>
    </submittedName>
</protein>
<dbReference type="Proteomes" id="UP000265427">
    <property type="component" value="Unassembled WGS sequence"/>
</dbReference>